<evidence type="ECO:0000313" key="13">
    <source>
        <dbReference type="Proteomes" id="UP000799291"/>
    </source>
</evidence>
<dbReference type="EMBL" id="MU005579">
    <property type="protein sequence ID" value="KAF2685379.1"/>
    <property type="molecule type" value="Genomic_DNA"/>
</dbReference>
<feature type="binding site" evidence="8">
    <location>
        <position position="318"/>
    </location>
    <ligand>
        <name>Zn(2+)</name>
        <dbReference type="ChEBI" id="CHEBI:29105"/>
    </ligand>
</feature>
<evidence type="ECO:0000259" key="10">
    <source>
        <dbReference type="Pfam" id="PF08772"/>
    </source>
</evidence>
<dbReference type="Gene3D" id="3.40.50.1010">
    <property type="entry name" value="5'-nuclease"/>
    <property type="match status" value="1"/>
</dbReference>
<feature type="region of interest" description="Disordered" evidence="9">
    <location>
        <begin position="347"/>
        <end position="374"/>
    </location>
</feature>
<protein>
    <recommendedName>
        <fullName evidence="7">20S-pre-rRNA D-site endonuclease NOB1</fullName>
    </recommendedName>
</protein>
<keyword evidence="2" id="KW-0540">Nuclease</keyword>
<evidence type="ECO:0000256" key="8">
    <source>
        <dbReference type="PIRSR" id="PIRSR037125-1"/>
    </source>
</evidence>
<dbReference type="Gene3D" id="6.20.210.10">
    <property type="entry name" value="Nin one binding (NOB1), Zn-ribbon-like"/>
    <property type="match status" value="1"/>
</dbReference>
<accession>A0A6G1J5H6</accession>
<evidence type="ECO:0000256" key="3">
    <source>
        <dbReference type="ARBA" id="ARBA00022723"/>
    </source>
</evidence>
<dbReference type="PANTHER" id="PTHR12814:SF2">
    <property type="entry name" value="RNA-BINDING PROTEIN NOB1"/>
    <property type="match status" value="1"/>
</dbReference>
<feature type="domain" description="Ribonuclease PIN" evidence="11">
    <location>
        <begin position="13"/>
        <end position="104"/>
    </location>
</feature>
<evidence type="ECO:0000259" key="11">
    <source>
        <dbReference type="Pfam" id="PF17146"/>
    </source>
</evidence>
<dbReference type="OrthoDB" id="446759at2759"/>
<dbReference type="CDD" id="cd09876">
    <property type="entry name" value="PIN_Nob1-like"/>
    <property type="match status" value="1"/>
</dbReference>
<reference evidence="12" key="1">
    <citation type="journal article" date="2020" name="Stud. Mycol.">
        <title>101 Dothideomycetes genomes: a test case for predicting lifestyles and emergence of pathogens.</title>
        <authorList>
            <person name="Haridas S."/>
            <person name="Albert R."/>
            <person name="Binder M."/>
            <person name="Bloem J."/>
            <person name="Labutti K."/>
            <person name="Salamov A."/>
            <person name="Andreopoulos B."/>
            <person name="Baker S."/>
            <person name="Barry K."/>
            <person name="Bills G."/>
            <person name="Bluhm B."/>
            <person name="Cannon C."/>
            <person name="Castanera R."/>
            <person name="Culley D."/>
            <person name="Daum C."/>
            <person name="Ezra D."/>
            <person name="Gonzalez J."/>
            <person name="Henrissat B."/>
            <person name="Kuo A."/>
            <person name="Liang C."/>
            <person name="Lipzen A."/>
            <person name="Lutzoni F."/>
            <person name="Magnuson J."/>
            <person name="Mondo S."/>
            <person name="Nolan M."/>
            <person name="Ohm R."/>
            <person name="Pangilinan J."/>
            <person name="Park H.-J."/>
            <person name="Ramirez L."/>
            <person name="Alfaro M."/>
            <person name="Sun H."/>
            <person name="Tritt A."/>
            <person name="Yoshinaga Y."/>
            <person name="Zwiers L.-H."/>
            <person name="Turgeon B."/>
            <person name="Goodwin S."/>
            <person name="Spatafora J."/>
            <person name="Crous P."/>
            <person name="Grigoriev I."/>
        </authorList>
    </citation>
    <scope>NUCLEOTIDE SEQUENCE</scope>
    <source>
        <strain evidence="12">CBS 122367</strain>
    </source>
</reference>
<feature type="binding site" evidence="8">
    <location>
        <position position="303"/>
    </location>
    <ligand>
        <name>Zn(2+)</name>
        <dbReference type="ChEBI" id="CHEBI:29105"/>
    </ligand>
</feature>
<dbReference type="GO" id="GO:0005730">
    <property type="term" value="C:nucleolus"/>
    <property type="evidence" value="ECO:0007669"/>
    <property type="project" value="UniProtKB-SubCell"/>
</dbReference>
<dbReference type="PANTHER" id="PTHR12814">
    <property type="entry name" value="RNA-BINDING PROTEIN NOB1"/>
    <property type="match status" value="1"/>
</dbReference>
<dbReference type="Proteomes" id="UP000799291">
    <property type="component" value="Unassembled WGS sequence"/>
</dbReference>
<evidence type="ECO:0000256" key="9">
    <source>
        <dbReference type="SAM" id="MobiDB-lite"/>
    </source>
</evidence>
<evidence type="ECO:0000313" key="12">
    <source>
        <dbReference type="EMBL" id="KAF2685379.1"/>
    </source>
</evidence>
<dbReference type="InterPro" id="IPR017117">
    <property type="entry name" value="Nob1_euk"/>
</dbReference>
<sequence length="440" mass="48508">MATEPSQKPIHSIIIDTGPLIQNAVSISTIVASAEVLYTTPAIISEIRDEATRSRVENTLKPFLNIRSPSPASYEAVAAFAKKTGDFTLLSRQDLSILALAYELHCEKHGGPWGLRNAPNGPLVQIEQDQKSTEQQTVDQEPDGGGRFIQHQSETPEQSVKGITETQDQPAEDEPLPREPADTEESALEPPTGAPESDPLTKPVEENLSALQVSEPTQEPTPPTSSDDDSDGDWITPENLTHHQAQDDTTRPLTQQQTQTPVATMTTDFAMQNVLLQMNLNLLSTNMQRIRKLRTSILRCHACFLTIKQMDKQFCPRCGQPTLTRVSCSTNAAGEFRIHLSKKYQHNTRGNRYSIPKPVAGTSNGKVTGKGGGKGGWGRELVLAEDQKEFVRQVDEGRRAKTRDLMDEDYLPGILTGERQRSGGRPKVGAGRNINSRKRF</sequence>
<dbReference type="GO" id="GO:0030688">
    <property type="term" value="C:preribosome, small subunit precursor"/>
    <property type="evidence" value="ECO:0007669"/>
    <property type="project" value="TreeGrafter"/>
</dbReference>
<feature type="region of interest" description="Disordered" evidence="9">
    <location>
        <begin position="415"/>
        <end position="440"/>
    </location>
</feature>
<evidence type="ECO:0000256" key="5">
    <source>
        <dbReference type="ARBA" id="ARBA00022833"/>
    </source>
</evidence>
<feature type="domain" description="Nin one binding (NOB1) Zn-ribbon-like" evidence="10">
    <location>
        <begin position="290"/>
        <end position="361"/>
    </location>
</feature>
<evidence type="ECO:0000256" key="2">
    <source>
        <dbReference type="ARBA" id="ARBA00022722"/>
    </source>
</evidence>
<dbReference type="Pfam" id="PF17146">
    <property type="entry name" value="PIN_6"/>
    <property type="match status" value="1"/>
</dbReference>
<comment type="subcellular location">
    <subcellularLocation>
        <location evidence="7">Nucleus</location>
        <location evidence="7">Nucleolus</location>
    </subcellularLocation>
</comment>
<name>A0A6G1J5H6_9PLEO</name>
<dbReference type="GO" id="GO:0004521">
    <property type="term" value="F:RNA endonuclease activity"/>
    <property type="evidence" value="ECO:0007669"/>
    <property type="project" value="UniProtKB-UniRule"/>
</dbReference>
<feature type="region of interest" description="Disordered" evidence="9">
    <location>
        <begin position="128"/>
        <end position="260"/>
    </location>
</feature>
<dbReference type="PIRSF" id="PIRSF037125">
    <property type="entry name" value="D-site_20S_pre-rRNA_nuclease"/>
    <property type="match status" value="1"/>
</dbReference>
<dbReference type="GO" id="GO:0030490">
    <property type="term" value="P:maturation of SSU-rRNA"/>
    <property type="evidence" value="ECO:0007669"/>
    <property type="project" value="TreeGrafter"/>
</dbReference>
<evidence type="ECO:0000256" key="6">
    <source>
        <dbReference type="ARBA" id="ARBA00023242"/>
    </source>
</evidence>
<dbReference type="FunFam" id="3.40.50.1010:FF:000020">
    <property type="entry name" value="20S-pre-rRNA D-site endonuclease NOB1"/>
    <property type="match status" value="1"/>
</dbReference>
<feature type="binding site" evidence="8">
    <location>
        <position position="300"/>
    </location>
    <ligand>
        <name>Zn(2+)</name>
        <dbReference type="ChEBI" id="CHEBI:29105"/>
    </ligand>
</feature>
<dbReference type="InterPro" id="IPR014881">
    <property type="entry name" value="NOB1_Zn-bd"/>
</dbReference>
<dbReference type="GO" id="GO:0016787">
    <property type="term" value="F:hydrolase activity"/>
    <property type="evidence" value="ECO:0007669"/>
    <property type="project" value="UniProtKB-KW"/>
</dbReference>
<evidence type="ECO:0000256" key="1">
    <source>
        <dbReference type="ARBA" id="ARBA00005858"/>
    </source>
</evidence>
<evidence type="ECO:0000256" key="7">
    <source>
        <dbReference type="PIRNR" id="PIRNR037125"/>
    </source>
</evidence>
<keyword evidence="13" id="KW-1185">Reference proteome</keyword>
<dbReference type="Pfam" id="PF08772">
    <property type="entry name" value="Zn_ribbon_NOB1"/>
    <property type="match status" value="1"/>
</dbReference>
<dbReference type="GO" id="GO:0005737">
    <property type="term" value="C:cytoplasm"/>
    <property type="evidence" value="ECO:0007669"/>
    <property type="project" value="UniProtKB-ARBA"/>
</dbReference>
<feature type="compositionally biased region" description="Low complexity" evidence="9">
    <location>
        <begin position="251"/>
        <end position="260"/>
    </location>
</feature>
<proteinExistence type="inferred from homology"/>
<evidence type="ECO:0000256" key="4">
    <source>
        <dbReference type="ARBA" id="ARBA00022801"/>
    </source>
</evidence>
<feature type="binding site" evidence="8">
    <location>
        <position position="315"/>
    </location>
    <ligand>
        <name>Zn(2+)</name>
        <dbReference type="ChEBI" id="CHEBI:29105"/>
    </ligand>
</feature>
<comment type="similarity">
    <text evidence="1 7">Belongs to the NOB1 family.</text>
</comment>
<gene>
    <name evidence="12" type="ORF">K458DRAFT_301298</name>
</gene>
<dbReference type="InterPro" id="IPR033411">
    <property type="entry name" value="Ribonuclease_PIN"/>
</dbReference>
<dbReference type="InterPro" id="IPR039907">
    <property type="entry name" value="NOB1"/>
</dbReference>
<organism evidence="12 13">
    <name type="scientific">Lentithecium fluviatile CBS 122367</name>
    <dbReference type="NCBI Taxonomy" id="1168545"/>
    <lineage>
        <taxon>Eukaryota</taxon>
        <taxon>Fungi</taxon>
        <taxon>Dikarya</taxon>
        <taxon>Ascomycota</taxon>
        <taxon>Pezizomycotina</taxon>
        <taxon>Dothideomycetes</taxon>
        <taxon>Pleosporomycetidae</taxon>
        <taxon>Pleosporales</taxon>
        <taxon>Massarineae</taxon>
        <taxon>Lentitheciaceae</taxon>
        <taxon>Lentithecium</taxon>
    </lineage>
</organism>
<dbReference type="AlphaFoldDB" id="A0A6G1J5H6"/>
<dbReference type="InterPro" id="IPR036283">
    <property type="entry name" value="NOB1_Zf-like_sf"/>
</dbReference>
<dbReference type="SUPFAM" id="SSF144206">
    <property type="entry name" value="NOB1 zinc finger-like"/>
    <property type="match status" value="1"/>
</dbReference>
<comment type="function">
    <text evidence="7">Required for the synthesis of 40S ribosome subunits. Has a role in processing 20S pre-rRNA into the mature 18S rRNA, where it is required for cleavage at the 3' end of the mature 18S rRNA (D-site). Accompanies the 20S pre-rRNA from the nucleus to the cytoplasm.</text>
</comment>
<keyword evidence="4" id="KW-0378">Hydrolase</keyword>
<dbReference type="GO" id="GO:0046872">
    <property type="term" value="F:metal ion binding"/>
    <property type="evidence" value="ECO:0007669"/>
    <property type="project" value="UniProtKB-UniRule"/>
</dbReference>
<keyword evidence="6 7" id="KW-0539">Nucleus</keyword>
<feature type="compositionally biased region" description="Basic and acidic residues" evidence="9">
    <location>
        <begin position="240"/>
        <end position="250"/>
    </location>
</feature>
<keyword evidence="3 7" id="KW-0479">Metal-binding</keyword>
<keyword evidence="5 7" id="KW-0862">Zinc</keyword>